<keyword evidence="3" id="KW-1185">Reference proteome</keyword>
<dbReference type="EMBL" id="CP080096">
    <property type="protein sequence ID" value="QYD71590.1"/>
    <property type="molecule type" value="Genomic_DNA"/>
</dbReference>
<organism evidence="2 3">
    <name type="scientific">Paraburkholderia edwinii</name>
    <dbReference type="NCBI Taxonomy" id="2861782"/>
    <lineage>
        <taxon>Bacteria</taxon>
        <taxon>Pseudomonadati</taxon>
        <taxon>Pseudomonadota</taxon>
        <taxon>Betaproteobacteria</taxon>
        <taxon>Burkholderiales</taxon>
        <taxon>Burkholderiaceae</taxon>
        <taxon>Paraburkholderia</taxon>
    </lineage>
</organism>
<dbReference type="RefSeq" id="WP_219801018.1">
    <property type="nucleotide sequence ID" value="NZ_CP080096.1"/>
</dbReference>
<feature type="domain" description="ImpA N-terminal" evidence="1">
    <location>
        <begin position="24"/>
        <end position="146"/>
    </location>
</feature>
<accession>A0ABX8UXJ2</accession>
<evidence type="ECO:0000259" key="1">
    <source>
        <dbReference type="Pfam" id="PF06812"/>
    </source>
</evidence>
<evidence type="ECO:0000313" key="2">
    <source>
        <dbReference type="EMBL" id="QYD71590.1"/>
    </source>
</evidence>
<reference evidence="2 3" key="1">
    <citation type="submission" date="2021-07" db="EMBL/GenBank/DDBJ databases">
        <title>Paraburkholderia edwinii protects Aspergillus sp. from phenazines by acting as a toxin sponge.</title>
        <authorList>
            <person name="Dahlstrom K.M."/>
            <person name="Newman D.K."/>
        </authorList>
    </citation>
    <scope>NUCLEOTIDE SEQUENCE [LARGE SCALE GENOMIC DNA]</scope>
    <source>
        <strain evidence="2 3">Pe01</strain>
    </source>
</reference>
<dbReference type="NCBIfam" id="TIGR03363">
    <property type="entry name" value="VI_chp_8"/>
    <property type="match status" value="1"/>
</dbReference>
<dbReference type="InterPro" id="IPR010657">
    <property type="entry name" value="ImpA_N"/>
</dbReference>
<name>A0ABX8UXJ2_9BURK</name>
<protein>
    <submittedName>
        <fullName evidence="2">Type VI secretion system protein TssA</fullName>
    </submittedName>
</protein>
<dbReference type="InterPro" id="IPR017740">
    <property type="entry name" value="TssA-like"/>
</dbReference>
<dbReference type="Pfam" id="PF06812">
    <property type="entry name" value="ImpA_N"/>
    <property type="match status" value="1"/>
</dbReference>
<dbReference type="PANTHER" id="PTHR37951:SF1">
    <property type="entry name" value="TYPE VI SECRETION SYSTEM COMPONENT TSSA1"/>
    <property type="match status" value="1"/>
</dbReference>
<dbReference type="Proteomes" id="UP000826462">
    <property type="component" value="Chromosome 2"/>
</dbReference>
<gene>
    <name evidence="2" type="primary">tssA</name>
    <name evidence="2" type="ORF">KZJ38_31795</name>
</gene>
<proteinExistence type="predicted"/>
<sequence>MADADVAKHSGARMTPDYAIEALLHPVPGDAPCGVSLLHDAEFDAIRNARREDDASLPAGIWQTELKVADWREVEAGCRRLLVERSKDLTLAAWLGESWLHLYGWQALPRCFELLALLCERYWDELHPLPRDGDTGYRAAPFAWLATAYADVLVARAQLFEGREGMRGTLAQWHAAHREALALEARQNVPAAKREAAAHAIAVLNEAARAASPERLHQQLAALAQARVLIGRVDAWCTPRLGEEAPSFATLMKTIDEAELVLKECVAMHPFAPPPPLASSGETDGADRVSAPAVTPSIVQGALQSRDDAYRQLAAIADFLMRYEPHSPVPYMVQRALEWGAKPLPVLLQELMSGGSDGQQLWTVLGLLPAATDKSK</sequence>
<evidence type="ECO:0000313" key="3">
    <source>
        <dbReference type="Proteomes" id="UP000826462"/>
    </source>
</evidence>
<dbReference type="PANTHER" id="PTHR37951">
    <property type="entry name" value="CYTOPLASMIC PROTEIN-RELATED"/>
    <property type="match status" value="1"/>
</dbReference>